<proteinExistence type="predicted"/>
<name>A0A4R1PUW2_9GAMM</name>
<dbReference type="PROSITE" id="PS51257">
    <property type="entry name" value="PROKAR_LIPOPROTEIN"/>
    <property type="match status" value="1"/>
</dbReference>
<accession>A0A4R1PUW2</accession>
<dbReference type="AlphaFoldDB" id="A0A4R1PUW2"/>
<evidence type="ECO:0000313" key="1">
    <source>
        <dbReference type="EMBL" id="TCL34599.1"/>
    </source>
</evidence>
<gene>
    <name evidence="1" type="ORF">EV691_10133</name>
</gene>
<reference evidence="1 2" key="1">
    <citation type="submission" date="2019-03" db="EMBL/GenBank/DDBJ databases">
        <title>Genomic Encyclopedia of Type Strains, Phase IV (KMG-IV): sequencing the most valuable type-strain genomes for metagenomic binning, comparative biology and taxonomic classification.</title>
        <authorList>
            <person name="Goeker M."/>
        </authorList>
    </citation>
    <scope>NUCLEOTIDE SEQUENCE [LARGE SCALE GENOMIC DNA]</scope>
    <source>
        <strain evidence="1 2">DSM 2286</strain>
    </source>
</reference>
<evidence type="ECO:0000313" key="2">
    <source>
        <dbReference type="Proteomes" id="UP000295169"/>
    </source>
</evidence>
<comment type="caution">
    <text evidence="1">The sequence shown here is derived from an EMBL/GenBank/DDBJ whole genome shotgun (WGS) entry which is preliminary data.</text>
</comment>
<dbReference type="EMBL" id="SMMU01000001">
    <property type="protein sequence ID" value="TCL34599.1"/>
    <property type="molecule type" value="Genomic_DNA"/>
</dbReference>
<dbReference type="Proteomes" id="UP000295169">
    <property type="component" value="Unassembled WGS sequence"/>
</dbReference>
<evidence type="ECO:0008006" key="3">
    <source>
        <dbReference type="Google" id="ProtNLM"/>
    </source>
</evidence>
<sequence length="223" mass="25262">MPAAARRLALLALGCLLVTGCAGFRGGWESVAYLGDTPPALRESPSFFEETQNPPALELPSLRLQVTLDNQLRTWDTQLYLFVLPLYIDPRERYWKNHSPGKTRVFITVTPTEPGFVFRPSQAVLQTGNRRLGGVAGFDFDRWDHQGMRVREGGSWEHRPVATELHLDQPGRSYHLSIDFDTPVPSPESREILLDLSQALGSSRHPALPPIRFVPMRWRRSYS</sequence>
<protein>
    <recommendedName>
        <fullName evidence="3">Lipoprotein</fullName>
    </recommendedName>
</protein>
<organism evidence="1 2">
    <name type="scientific">Azotobacter chroococcum</name>
    <dbReference type="NCBI Taxonomy" id="353"/>
    <lineage>
        <taxon>Bacteria</taxon>
        <taxon>Pseudomonadati</taxon>
        <taxon>Pseudomonadota</taxon>
        <taxon>Gammaproteobacteria</taxon>
        <taxon>Pseudomonadales</taxon>
        <taxon>Pseudomonadaceae</taxon>
        <taxon>Azotobacter</taxon>
    </lineage>
</organism>